<feature type="signal peptide" evidence="1">
    <location>
        <begin position="1"/>
        <end position="22"/>
    </location>
</feature>
<gene>
    <name evidence="4" type="primary">LOC110799270</name>
</gene>
<sequence length="295" mass="32924">MECNSMRILFIFLLSVTPLISCAAIGEEVASNENDHVPVNHHHDHGHSTPHIDHSVQAFFTPEDLKEGNVIPTMFRGRYPSSSSPRLLPREEADSIPFLHSKLPYLLHLFGFAQASARANAVEETLRQCLIDKPIQGETKTCATSLESMLDFVQQIFGSSTKFKALSTKTFAKSGTGSNIIQNYTITKEPRQVPSPKMVACHTLPYPYVVYYCHHQESESKVFKVSLRGEVNNNIVEAISVCHLDTSQWSPNHPSFQVLGLKPGSSPICHFFPADNLVWVPLFDTQDLGYKVLST</sequence>
<dbReference type="OrthoDB" id="1909293at2759"/>
<dbReference type="RefSeq" id="XP_021860192.1">
    <property type="nucleotide sequence ID" value="XM_022004500.2"/>
</dbReference>
<evidence type="ECO:0000256" key="1">
    <source>
        <dbReference type="SAM" id="SignalP"/>
    </source>
</evidence>
<evidence type="ECO:0000313" key="4">
    <source>
        <dbReference type="RefSeq" id="XP_021860192.1"/>
    </source>
</evidence>
<keyword evidence="1" id="KW-0732">Signal</keyword>
<dbReference type="PANTHER" id="PTHR31236:SF41">
    <property type="entry name" value="BURP DOMAIN PROTEIN USPL1"/>
    <property type="match status" value="1"/>
</dbReference>
<dbReference type="AlphaFoldDB" id="A0A9R0J3V1"/>
<dbReference type="Proteomes" id="UP000813463">
    <property type="component" value="Chromosome 4"/>
</dbReference>
<feature type="domain" description="BURP" evidence="2">
    <location>
        <begin position="59"/>
        <end position="282"/>
    </location>
</feature>
<proteinExistence type="predicted"/>
<dbReference type="GeneID" id="110799270"/>
<evidence type="ECO:0000259" key="2">
    <source>
        <dbReference type="PROSITE" id="PS51277"/>
    </source>
</evidence>
<dbReference type="InterPro" id="IPR004873">
    <property type="entry name" value="BURP_dom"/>
</dbReference>
<dbReference type="KEGG" id="soe:110799270"/>
<accession>A0A9R0J3V1</accession>
<evidence type="ECO:0000313" key="3">
    <source>
        <dbReference type="Proteomes" id="UP000813463"/>
    </source>
</evidence>
<dbReference type="InterPro" id="IPR044816">
    <property type="entry name" value="BURP"/>
</dbReference>
<organism evidence="3 4">
    <name type="scientific">Spinacia oleracea</name>
    <name type="common">Spinach</name>
    <dbReference type="NCBI Taxonomy" id="3562"/>
    <lineage>
        <taxon>Eukaryota</taxon>
        <taxon>Viridiplantae</taxon>
        <taxon>Streptophyta</taxon>
        <taxon>Embryophyta</taxon>
        <taxon>Tracheophyta</taxon>
        <taxon>Spermatophyta</taxon>
        <taxon>Magnoliopsida</taxon>
        <taxon>eudicotyledons</taxon>
        <taxon>Gunneridae</taxon>
        <taxon>Pentapetalae</taxon>
        <taxon>Caryophyllales</taxon>
        <taxon>Chenopodiaceae</taxon>
        <taxon>Chenopodioideae</taxon>
        <taxon>Anserineae</taxon>
        <taxon>Spinacia</taxon>
    </lineage>
</organism>
<dbReference type="SMART" id="SM01045">
    <property type="entry name" value="BURP"/>
    <property type="match status" value="1"/>
</dbReference>
<name>A0A9R0J3V1_SPIOL</name>
<feature type="chain" id="PRO_5040495922" evidence="1">
    <location>
        <begin position="23"/>
        <end position="295"/>
    </location>
</feature>
<dbReference type="Pfam" id="PF03181">
    <property type="entry name" value="BURP"/>
    <property type="match status" value="1"/>
</dbReference>
<reference evidence="3" key="1">
    <citation type="journal article" date="2021" name="Nat. Commun.">
        <title>Genomic analyses provide insights into spinach domestication and the genetic basis of agronomic traits.</title>
        <authorList>
            <person name="Cai X."/>
            <person name="Sun X."/>
            <person name="Xu C."/>
            <person name="Sun H."/>
            <person name="Wang X."/>
            <person name="Ge C."/>
            <person name="Zhang Z."/>
            <person name="Wang Q."/>
            <person name="Fei Z."/>
            <person name="Jiao C."/>
            <person name="Wang Q."/>
        </authorList>
    </citation>
    <scope>NUCLEOTIDE SEQUENCE [LARGE SCALE GENOMIC DNA]</scope>
    <source>
        <strain evidence="3">cv. Varoflay</strain>
    </source>
</reference>
<keyword evidence="3" id="KW-1185">Reference proteome</keyword>
<reference evidence="4" key="2">
    <citation type="submission" date="2025-08" db="UniProtKB">
        <authorList>
            <consortium name="RefSeq"/>
        </authorList>
    </citation>
    <scope>IDENTIFICATION</scope>
    <source>
        <tissue evidence="4">Leaf</tissue>
    </source>
</reference>
<protein>
    <submittedName>
        <fullName evidence="4">BURP domain-containing protein BNM2C</fullName>
    </submittedName>
</protein>
<dbReference type="PANTHER" id="PTHR31236">
    <property type="entry name" value="BURP DOMAIN PROTEIN USPL1-LIKE"/>
    <property type="match status" value="1"/>
</dbReference>
<dbReference type="PROSITE" id="PS51277">
    <property type="entry name" value="BURP"/>
    <property type="match status" value="1"/>
</dbReference>